<dbReference type="SUPFAM" id="SSF56037">
    <property type="entry name" value="PheT/TilS domain"/>
    <property type="match status" value="1"/>
</dbReference>
<proteinExistence type="predicted"/>
<dbReference type="InterPro" id="IPR005121">
    <property type="entry name" value="Fdx_antiC-bd"/>
</dbReference>
<accession>A0A1F4VLE8</accession>
<evidence type="ECO:0000259" key="10">
    <source>
        <dbReference type="PROSITE" id="PS51483"/>
    </source>
</evidence>
<dbReference type="STRING" id="1802630.A3H26_00820"/>
<gene>
    <name evidence="11" type="ORF">A3H26_00820</name>
</gene>
<keyword evidence="9" id="KW-0030">Aminoacyl-tRNA synthetase</keyword>
<dbReference type="Gene3D" id="3.50.40.10">
    <property type="entry name" value="Phenylalanyl-trna Synthetase, Chain B, domain 3"/>
    <property type="match status" value="1"/>
</dbReference>
<dbReference type="Pfam" id="PF03484">
    <property type="entry name" value="B5"/>
    <property type="match status" value="1"/>
</dbReference>
<evidence type="ECO:0000256" key="1">
    <source>
        <dbReference type="ARBA" id="ARBA00001946"/>
    </source>
</evidence>
<dbReference type="Pfam" id="PF17759">
    <property type="entry name" value="tRNA_synthFbeta"/>
    <property type="match status" value="1"/>
</dbReference>
<dbReference type="Proteomes" id="UP000177763">
    <property type="component" value="Unassembled WGS sequence"/>
</dbReference>
<evidence type="ECO:0000256" key="5">
    <source>
        <dbReference type="ARBA" id="ARBA00022741"/>
    </source>
</evidence>
<dbReference type="Gene3D" id="3.30.70.380">
    <property type="entry name" value="Ferrodoxin-fold anticodon-binding domain"/>
    <property type="match status" value="1"/>
</dbReference>
<dbReference type="SMART" id="SM00873">
    <property type="entry name" value="B3_4"/>
    <property type="match status" value="1"/>
</dbReference>
<name>A0A1F4VLE8_UNCKA</name>
<dbReference type="SMART" id="SM00896">
    <property type="entry name" value="FDX-ACB"/>
    <property type="match status" value="1"/>
</dbReference>
<reference evidence="11 12" key="1">
    <citation type="journal article" date="2016" name="Nat. Commun.">
        <title>Thousands of microbial genomes shed light on interconnected biogeochemical processes in an aquifer system.</title>
        <authorList>
            <person name="Anantharaman K."/>
            <person name="Brown C.T."/>
            <person name="Hug L.A."/>
            <person name="Sharon I."/>
            <person name="Castelle C.J."/>
            <person name="Probst A.J."/>
            <person name="Thomas B.C."/>
            <person name="Singh A."/>
            <person name="Wilkins M.J."/>
            <person name="Karaoz U."/>
            <person name="Brodie E.L."/>
            <person name="Williams K.H."/>
            <person name="Hubbard S.S."/>
            <person name="Banfield J.F."/>
        </authorList>
    </citation>
    <scope>NUCLEOTIDE SEQUENCE [LARGE SCALE GENOMIC DNA]</scope>
</reference>
<dbReference type="EC" id="6.1.1.20" evidence="2"/>
<organism evidence="11 12">
    <name type="scientific">candidate division WWE3 bacterium RIFCSPLOWO2_12_FULL_36_10</name>
    <dbReference type="NCBI Taxonomy" id="1802630"/>
    <lineage>
        <taxon>Bacteria</taxon>
        <taxon>Katanobacteria</taxon>
    </lineage>
</organism>
<dbReference type="AlphaFoldDB" id="A0A1F4VLE8"/>
<keyword evidence="7" id="KW-0460">Magnesium</keyword>
<evidence type="ECO:0000256" key="3">
    <source>
        <dbReference type="ARBA" id="ARBA00022598"/>
    </source>
</evidence>
<dbReference type="GO" id="GO:0009328">
    <property type="term" value="C:phenylalanine-tRNA ligase complex"/>
    <property type="evidence" value="ECO:0007669"/>
    <property type="project" value="TreeGrafter"/>
</dbReference>
<dbReference type="GO" id="GO:0000287">
    <property type="term" value="F:magnesium ion binding"/>
    <property type="evidence" value="ECO:0007669"/>
    <property type="project" value="InterPro"/>
</dbReference>
<keyword evidence="4" id="KW-0479">Metal-binding</keyword>
<dbReference type="GO" id="GO:0005524">
    <property type="term" value="F:ATP binding"/>
    <property type="evidence" value="ECO:0007669"/>
    <property type="project" value="UniProtKB-KW"/>
</dbReference>
<dbReference type="InterPro" id="IPR041616">
    <property type="entry name" value="PheRS_beta_core"/>
</dbReference>
<dbReference type="InterPro" id="IPR045864">
    <property type="entry name" value="aa-tRNA-synth_II/BPL/LPL"/>
</dbReference>
<dbReference type="SUPFAM" id="SSF55681">
    <property type="entry name" value="Class II aaRS and biotin synthetases"/>
    <property type="match status" value="1"/>
</dbReference>
<dbReference type="PROSITE" id="PS51483">
    <property type="entry name" value="B5"/>
    <property type="match status" value="1"/>
</dbReference>
<dbReference type="Pfam" id="PF03483">
    <property type="entry name" value="B3_4"/>
    <property type="match status" value="1"/>
</dbReference>
<dbReference type="PANTHER" id="PTHR10947">
    <property type="entry name" value="PHENYLALANYL-TRNA SYNTHETASE BETA CHAIN AND LEUCINE-RICH REPEAT-CONTAINING PROTEIN 47"/>
    <property type="match status" value="1"/>
</dbReference>
<dbReference type="InterPro" id="IPR005146">
    <property type="entry name" value="B3/B4_tRNA-bd"/>
</dbReference>
<protein>
    <recommendedName>
        <fullName evidence="2">phenylalanine--tRNA ligase</fullName>
        <ecNumber evidence="2">6.1.1.20</ecNumber>
    </recommendedName>
</protein>
<dbReference type="InterPro" id="IPR005147">
    <property type="entry name" value="tRNA_synthase_B5-dom"/>
</dbReference>
<evidence type="ECO:0000256" key="2">
    <source>
        <dbReference type="ARBA" id="ARBA00012814"/>
    </source>
</evidence>
<dbReference type="GO" id="GO:0004826">
    <property type="term" value="F:phenylalanine-tRNA ligase activity"/>
    <property type="evidence" value="ECO:0007669"/>
    <property type="project" value="UniProtKB-EC"/>
</dbReference>
<dbReference type="InterPro" id="IPR020825">
    <property type="entry name" value="Phe-tRNA_synthase-like_B3/B4"/>
</dbReference>
<dbReference type="Gene3D" id="3.30.56.10">
    <property type="match status" value="2"/>
</dbReference>
<dbReference type="GO" id="GO:0006432">
    <property type="term" value="P:phenylalanyl-tRNA aminoacylation"/>
    <property type="evidence" value="ECO:0007669"/>
    <property type="project" value="InterPro"/>
</dbReference>
<dbReference type="InterPro" id="IPR045060">
    <property type="entry name" value="Phe-tRNA-ligase_IIc_bsu"/>
</dbReference>
<evidence type="ECO:0000256" key="6">
    <source>
        <dbReference type="ARBA" id="ARBA00022840"/>
    </source>
</evidence>
<evidence type="ECO:0000313" key="12">
    <source>
        <dbReference type="Proteomes" id="UP000177763"/>
    </source>
</evidence>
<dbReference type="SUPFAM" id="SSF46955">
    <property type="entry name" value="Putative DNA-binding domain"/>
    <property type="match status" value="2"/>
</dbReference>
<dbReference type="SMART" id="SM00874">
    <property type="entry name" value="B5"/>
    <property type="match status" value="1"/>
</dbReference>
<evidence type="ECO:0000256" key="9">
    <source>
        <dbReference type="ARBA" id="ARBA00023146"/>
    </source>
</evidence>
<dbReference type="EMBL" id="MEVN01000005">
    <property type="protein sequence ID" value="OGC57810.1"/>
    <property type="molecule type" value="Genomic_DNA"/>
</dbReference>
<dbReference type="SUPFAM" id="SSF54991">
    <property type="entry name" value="Anticodon-binding domain of PheRS"/>
    <property type="match status" value="1"/>
</dbReference>
<dbReference type="Gene3D" id="3.30.930.10">
    <property type="entry name" value="Bira Bifunctional Protein, Domain 2"/>
    <property type="match status" value="1"/>
</dbReference>
<evidence type="ECO:0000256" key="8">
    <source>
        <dbReference type="ARBA" id="ARBA00022917"/>
    </source>
</evidence>
<keyword evidence="8" id="KW-0648">Protein biosynthesis</keyword>
<keyword evidence="5" id="KW-0547">Nucleotide-binding</keyword>
<feature type="domain" description="B5" evidence="10">
    <location>
        <begin position="282"/>
        <end position="358"/>
    </location>
</feature>
<evidence type="ECO:0000313" key="11">
    <source>
        <dbReference type="EMBL" id="OGC57810.1"/>
    </source>
</evidence>
<keyword evidence="6" id="KW-0067">ATP-binding</keyword>
<comment type="caution">
    <text evidence="11">The sequence shown here is derived from an EMBL/GenBank/DDBJ whole genome shotgun (WGS) entry which is preliminary data.</text>
</comment>
<evidence type="ECO:0000256" key="4">
    <source>
        <dbReference type="ARBA" id="ARBA00022723"/>
    </source>
</evidence>
<dbReference type="InterPro" id="IPR036690">
    <property type="entry name" value="Fdx_antiC-bd_sf"/>
</dbReference>
<dbReference type="GO" id="GO:0003723">
    <property type="term" value="F:RNA binding"/>
    <property type="evidence" value="ECO:0007669"/>
    <property type="project" value="InterPro"/>
</dbReference>
<keyword evidence="3" id="KW-0436">Ligase</keyword>
<dbReference type="PANTHER" id="PTHR10947:SF0">
    <property type="entry name" value="PHENYLALANINE--TRNA LIGASE BETA SUBUNIT"/>
    <property type="match status" value="1"/>
</dbReference>
<sequence length="635" mass="72676">MKIPLVWLKDYLDIDKTPKEIAESFTALGLMLEKPIENNVLELEHRFDRSDWLSVIGCARDLSAIEKKELKLPQRHTEKGKDGGGVEIKVECPKVVNRFNTRVFRGIKVAKSPKWLSERLELYGIPSINNVVDITNFVMVEYGQPMHAQDLSKFDAREIVIRMAKKGEEITTLDGTKIILDPSVFILAQNDKPITIGGIVGGKETAITESTTDIILDAGNYDQSLVRKTARKYKIHNETVLRYDKFLHPAGTQLALERAAYLILELAEGEYYENFDYYPKKSALNVSKIRLDRIMKISGIEFSISAVKMTLESFGYRLLEESAEELTVEVPYFRTDFSVEDDIVSDILRVYNFENIPNAKINTAPPKDLTPEILKFEEKIRDSLIKLGLHEHITNPLVASDINDFKQIRLENSQNSEQDALRTNMYDTLFPIINTYAKHKIFEAGIFEVGKIYLKEGDKFEDLKEVRVVEVIYEKNSNLREKSKYIQSLLFGLFHELDINNINIKKHDDKNSIYQGSLLLGEIRFNSFSLFTENLLCALKNNIKVVDEFINTSEEDLSLILEIGKSAGDIINFVNNFDDRIIGLEILDEYEDSTIGLGKKAITFRLKFVNEKGITEIKESLIRGLEDKFGIKIRK</sequence>
<evidence type="ECO:0000256" key="7">
    <source>
        <dbReference type="ARBA" id="ARBA00022842"/>
    </source>
</evidence>
<comment type="cofactor">
    <cofactor evidence="1">
        <name>Mg(2+)</name>
        <dbReference type="ChEBI" id="CHEBI:18420"/>
    </cofactor>
</comment>
<dbReference type="InterPro" id="IPR009061">
    <property type="entry name" value="DNA-bd_dom_put_sf"/>
</dbReference>